<sequence>MVAKESNLRLVIAGLMLGILMAAMDNTIVATSIGTIVSDLGGLDKFVWVTSAYMVAVMAGMPIFGKLSDMYGRKRFYIFGLLIFLIGSALCGTAQSIVQLSIYRAIQGIGGGALMPIAFTIVFDIFPIEKRGKMTGLLGAVFGSSSVLGPLLGAYITENISWHWIFYVNIPIGLMSLIFILKAYKENNPPTKQNIDWWGAITLVIAVISLMFALELGGKEFKWDSIQIIGVFASFIVFFVGFLLVERKVKDPIISFWMFKRKEFAISQIITFFYGATFVILTVFIPIFVQAVYGGSATNAGLILTPMMLGSVVGSAIGGIFQTKISYRNLMLLSVISFGIGMYLLGTMDPQTSRVLLTIYMIITGFGVGFSFSLLPTVSIHNMEPRFRGSATSTNSFFRSLGMTIGVTIFGSIQNSAFTANLKDAFKGIEHGSSMLNNLGDPSTIFRSDVRSSIPTFILEKIIAAMSSSITTVFLLALIPITVSFIAILFMGNVKAGTKNNDKVNVKS</sequence>
<evidence type="ECO:0000313" key="9">
    <source>
        <dbReference type="EMBL" id="AFQ26312.1"/>
    </source>
</evidence>
<accession>A0A9W3JT76</accession>
<dbReference type="FunFam" id="1.20.1720.10:FF:000004">
    <property type="entry name" value="EmrB/QacA family drug resistance transporter"/>
    <property type="match status" value="1"/>
</dbReference>
<dbReference type="NCBIfam" id="TIGR00711">
    <property type="entry name" value="efflux_EmrB"/>
    <property type="match status" value="1"/>
</dbReference>
<feature type="transmembrane region" description="Helical" evidence="7">
    <location>
        <begin position="46"/>
        <end position="64"/>
    </location>
</feature>
<gene>
    <name evidence="9" type="ORF">BTF1_10565</name>
</gene>
<dbReference type="Proteomes" id="UP000005257">
    <property type="component" value="Chromosome"/>
</dbReference>
<dbReference type="SUPFAM" id="SSF103473">
    <property type="entry name" value="MFS general substrate transporter"/>
    <property type="match status" value="1"/>
</dbReference>
<dbReference type="KEGG" id="btn:BTF1_10565"/>
<organism evidence="9 10">
    <name type="scientific">Bacillus thuringiensis HD-789</name>
    <dbReference type="NCBI Taxonomy" id="1217737"/>
    <lineage>
        <taxon>Bacteria</taxon>
        <taxon>Bacillati</taxon>
        <taxon>Bacillota</taxon>
        <taxon>Bacilli</taxon>
        <taxon>Bacillales</taxon>
        <taxon>Bacillaceae</taxon>
        <taxon>Bacillus</taxon>
        <taxon>Bacillus cereus group</taxon>
    </lineage>
</organism>
<proteinExistence type="predicted"/>
<evidence type="ECO:0000313" key="10">
    <source>
        <dbReference type="Proteomes" id="UP000005257"/>
    </source>
</evidence>
<dbReference type="RefSeq" id="WP_000225819.1">
    <property type="nucleotide sequence ID" value="NC_018508.1"/>
</dbReference>
<evidence type="ECO:0000256" key="2">
    <source>
        <dbReference type="ARBA" id="ARBA00022448"/>
    </source>
</evidence>
<keyword evidence="3" id="KW-1003">Cell membrane</keyword>
<dbReference type="GO" id="GO:0022857">
    <property type="term" value="F:transmembrane transporter activity"/>
    <property type="evidence" value="ECO:0007669"/>
    <property type="project" value="InterPro"/>
</dbReference>
<comment type="subcellular location">
    <subcellularLocation>
        <location evidence="1">Cell membrane</location>
        <topology evidence="1">Multi-pass membrane protein</topology>
    </subcellularLocation>
</comment>
<feature type="transmembrane region" description="Helical" evidence="7">
    <location>
        <begin position="137"/>
        <end position="156"/>
    </location>
</feature>
<dbReference type="AlphaFoldDB" id="A0A9W3JT76"/>
<feature type="transmembrane region" description="Helical" evidence="7">
    <location>
        <begin position="462"/>
        <end position="490"/>
    </location>
</feature>
<name>A0A9W3JT76_BACTU</name>
<feature type="transmembrane region" description="Helical" evidence="7">
    <location>
        <begin position="76"/>
        <end position="98"/>
    </location>
</feature>
<dbReference type="PROSITE" id="PS50850">
    <property type="entry name" value="MFS"/>
    <property type="match status" value="1"/>
</dbReference>
<keyword evidence="4 7" id="KW-0812">Transmembrane</keyword>
<feature type="transmembrane region" description="Helical" evidence="7">
    <location>
        <begin position="104"/>
        <end position="125"/>
    </location>
</feature>
<feature type="transmembrane region" description="Helical" evidence="7">
    <location>
        <begin position="330"/>
        <end position="348"/>
    </location>
</feature>
<feature type="transmembrane region" description="Helical" evidence="7">
    <location>
        <begin position="354"/>
        <end position="375"/>
    </location>
</feature>
<dbReference type="InterPro" id="IPR020846">
    <property type="entry name" value="MFS_dom"/>
</dbReference>
<evidence type="ECO:0000256" key="6">
    <source>
        <dbReference type="ARBA" id="ARBA00023136"/>
    </source>
</evidence>
<dbReference type="InterPro" id="IPR011701">
    <property type="entry name" value="MFS"/>
</dbReference>
<protein>
    <submittedName>
        <fullName evidence="9">Mdr</fullName>
    </submittedName>
</protein>
<keyword evidence="5 7" id="KW-1133">Transmembrane helix</keyword>
<feature type="transmembrane region" description="Helical" evidence="7">
    <location>
        <begin position="226"/>
        <end position="245"/>
    </location>
</feature>
<evidence type="ECO:0000256" key="7">
    <source>
        <dbReference type="SAM" id="Phobius"/>
    </source>
</evidence>
<evidence type="ECO:0000256" key="4">
    <source>
        <dbReference type="ARBA" id="ARBA00022692"/>
    </source>
</evidence>
<dbReference type="EMBL" id="CP003763">
    <property type="protein sequence ID" value="AFQ26312.1"/>
    <property type="molecule type" value="Genomic_DNA"/>
</dbReference>
<evidence type="ECO:0000259" key="8">
    <source>
        <dbReference type="PROSITE" id="PS50850"/>
    </source>
</evidence>
<dbReference type="PANTHER" id="PTHR23501">
    <property type="entry name" value="MAJOR FACILITATOR SUPERFAMILY"/>
    <property type="match status" value="1"/>
</dbReference>
<evidence type="ECO:0000256" key="3">
    <source>
        <dbReference type="ARBA" id="ARBA00022475"/>
    </source>
</evidence>
<dbReference type="PANTHER" id="PTHR23501:SF170">
    <property type="entry name" value="MULTIDRUG RESISTANCE PROTEIN 3"/>
    <property type="match status" value="1"/>
</dbReference>
<feature type="transmembrane region" description="Helical" evidence="7">
    <location>
        <begin position="301"/>
        <end position="321"/>
    </location>
</feature>
<dbReference type="InterPro" id="IPR004638">
    <property type="entry name" value="EmrB-like"/>
</dbReference>
<reference evidence="9 10" key="1">
    <citation type="journal article" date="2013" name="Genome Announc.">
        <title>Complete Genome Sequence of Bacillus thuringiensis Serovar Israelensis Strain HD-789.</title>
        <authorList>
            <person name="Doggett N.A."/>
            <person name="Stubben C.J."/>
            <person name="Chertkov O."/>
            <person name="Bruce D.C."/>
            <person name="Detter J.C."/>
            <person name="Johnson S.L."/>
            <person name="Han C.S."/>
        </authorList>
    </citation>
    <scope>NUCLEOTIDE SEQUENCE [LARGE SCALE GENOMIC DNA]</scope>
    <source>
        <strain evidence="9 10">HD-789</strain>
    </source>
</reference>
<evidence type="ECO:0000256" key="5">
    <source>
        <dbReference type="ARBA" id="ARBA00022989"/>
    </source>
</evidence>
<dbReference type="Gene3D" id="1.20.1250.20">
    <property type="entry name" value="MFS general substrate transporter like domains"/>
    <property type="match status" value="1"/>
</dbReference>
<feature type="domain" description="Major facilitator superfamily (MFS) profile" evidence="8">
    <location>
        <begin position="11"/>
        <end position="495"/>
    </location>
</feature>
<keyword evidence="6 7" id="KW-0472">Membrane</keyword>
<feature type="transmembrane region" description="Helical" evidence="7">
    <location>
        <begin position="266"/>
        <end position="289"/>
    </location>
</feature>
<dbReference type="InterPro" id="IPR036259">
    <property type="entry name" value="MFS_trans_sf"/>
</dbReference>
<dbReference type="PRINTS" id="PR01036">
    <property type="entry name" value="TCRTETB"/>
</dbReference>
<evidence type="ECO:0000256" key="1">
    <source>
        <dbReference type="ARBA" id="ARBA00004651"/>
    </source>
</evidence>
<dbReference type="Pfam" id="PF07690">
    <property type="entry name" value="MFS_1"/>
    <property type="match status" value="1"/>
</dbReference>
<keyword evidence="2" id="KW-0813">Transport</keyword>
<dbReference type="Gene3D" id="1.20.1720.10">
    <property type="entry name" value="Multidrug resistance protein D"/>
    <property type="match status" value="1"/>
</dbReference>
<dbReference type="GO" id="GO:0005886">
    <property type="term" value="C:plasma membrane"/>
    <property type="evidence" value="ECO:0007669"/>
    <property type="project" value="UniProtKB-SubCell"/>
</dbReference>
<dbReference type="CDD" id="cd17502">
    <property type="entry name" value="MFS_Azr1_MDR_like"/>
    <property type="match status" value="1"/>
</dbReference>
<feature type="transmembrane region" description="Helical" evidence="7">
    <location>
        <begin position="396"/>
        <end position="413"/>
    </location>
</feature>
<feature type="transmembrane region" description="Helical" evidence="7">
    <location>
        <begin position="162"/>
        <end position="183"/>
    </location>
</feature>
<feature type="transmembrane region" description="Helical" evidence="7">
    <location>
        <begin position="195"/>
        <end position="214"/>
    </location>
</feature>